<gene>
    <name evidence="1" type="ORF">IEW27_11205</name>
    <name evidence="2" type="ORF">LNP80_03925</name>
</gene>
<dbReference type="Proteomes" id="UP001107960">
    <property type="component" value="Unassembled WGS sequence"/>
</dbReference>
<evidence type="ECO:0000313" key="2">
    <source>
        <dbReference type="EMBL" id="MCC9033404.1"/>
    </source>
</evidence>
<dbReference type="EMBL" id="JACXXP010000011">
    <property type="protein sequence ID" value="MBD3905155.1"/>
    <property type="molecule type" value="Genomic_DNA"/>
</dbReference>
<comment type="caution">
    <text evidence="2">The sequence shown here is derived from an EMBL/GenBank/DDBJ whole genome shotgun (WGS) entry which is preliminary data.</text>
</comment>
<sequence length="113" mass="13095">MKNVFILVIIFCTSFCFAQKQDLKKTIKEESIGGSLDFTKTIEEKYSSAPFIRFGDILYNKKDFAILFWGTKVKYLGIESLDEAVKLWEEIHEKKLTKPESKALKTGFETKLE</sequence>
<organism evidence="2 4">
    <name type="scientific">Chryseobacterium muglaense</name>
    <dbReference type="NCBI Taxonomy" id="2893752"/>
    <lineage>
        <taxon>Bacteria</taxon>
        <taxon>Pseudomonadati</taxon>
        <taxon>Bacteroidota</taxon>
        <taxon>Flavobacteriia</taxon>
        <taxon>Flavobacteriales</taxon>
        <taxon>Weeksellaceae</taxon>
        <taxon>Chryseobacterium group</taxon>
        <taxon>Chryseobacterium</taxon>
    </lineage>
</organism>
<dbReference type="AlphaFoldDB" id="A0A9Q3UU32"/>
<dbReference type="EMBL" id="JAJJML010000001">
    <property type="protein sequence ID" value="MCC9033404.1"/>
    <property type="molecule type" value="Genomic_DNA"/>
</dbReference>
<dbReference type="RefSeq" id="WP_191179660.1">
    <property type="nucleotide sequence ID" value="NZ_JACXXP010000011.1"/>
</dbReference>
<keyword evidence="3" id="KW-1185">Reference proteome</keyword>
<reference evidence="3" key="2">
    <citation type="submission" date="2023-07" db="EMBL/GenBank/DDBJ databases">
        <title>Description of novel Chryseobacterium sp. strain C-2.</title>
        <authorList>
            <person name="Saticioglu I.B."/>
        </authorList>
    </citation>
    <scope>NUCLEOTIDE SEQUENCE [LARGE SCALE GENOMIC DNA]</scope>
    <source>
        <strain evidence="3">C-2</strain>
    </source>
</reference>
<proteinExistence type="predicted"/>
<protein>
    <submittedName>
        <fullName evidence="2">Uncharacterized protein</fullName>
    </submittedName>
</protein>
<evidence type="ECO:0000313" key="1">
    <source>
        <dbReference type="EMBL" id="MBD3905155.1"/>
    </source>
</evidence>
<accession>A0A9Q3UU32</accession>
<dbReference type="Proteomes" id="UP000603715">
    <property type="component" value="Unassembled WGS sequence"/>
</dbReference>
<evidence type="ECO:0000313" key="4">
    <source>
        <dbReference type="Proteomes" id="UP001107960"/>
    </source>
</evidence>
<name>A0A9Q3UU32_9FLAO</name>
<evidence type="ECO:0000313" key="3">
    <source>
        <dbReference type="Proteomes" id="UP000603715"/>
    </source>
</evidence>
<reference evidence="2" key="1">
    <citation type="submission" date="2021-11" db="EMBL/GenBank/DDBJ databases">
        <title>Description of novel Chryseobacterium species.</title>
        <authorList>
            <person name="Saticioglu I.B."/>
            <person name="Ay H."/>
            <person name="Altun S."/>
            <person name="Duman M."/>
        </authorList>
    </citation>
    <scope>NUCLEOTIDE SEQUENCE</scope>
    <source>
        <strain evidence="2">C-39</strain>
    </source>
</reference>
<reference evidence="1" key="3">
    <citation type="submission" date="2024-05" db="EMBL/GenBank/DDBJ databases">
        <title>Description of novel Chryseobacterium sp. strain C-2.</title>
        <authorList>
            <person name="Saticioglu I.B."/>
        </authorList>
    </citation>
    <scope>NUCLEOTIDE SEQUENCE</scope>
    <source>
        <strain evidence="1">C-2</strain>
    </source>
</reference>